<keyword evidence="2" id="KW-1185">Reference proteome</keyword>
<gene>
    <name evidence="1" type="ORF">EKH80_07380</name>
</gene>
<dbReference type="OrthoDB" id="9801870at2"/>
<accession>A0A432M822</accession>
<reference evidence="1 2" key="1">
    <citation type="submission" date="2018-12" db="EMBL/GenBank/DDBJ databases">
        <title>Dyella dinghuensis sp. nov. DHOA06 and Dyella choica sp. nov. 4M-K27, isolated from forest soil.</title>
        <authorList>
            <person name="Qiu L.-H."/>
            <person name="Gao Z.-H."/>
        </authorList>
    </citation>
    <scope>NUCLEOTIDE SEQUENCE [LARGE SCALE GENOMIC DNA]</scope>
    <source>
        <strain evidence="1 2">4M-K27</strain>
    </source>
</reference>
<organism evidence="1 2">
    <name type="scientific">Dyella choica</name>
    <dbReference type="NCBI Taxonomy" id="1927959"/>
    <lineage>
        <taxon>Bacteria</taxon>
        <taxon>Pseudomonadati</taxon>
        <taxon>Pseudomonadota</taxon>
        <taxon>Gammaproteobacteria</taxon>
        <taxon>Lysobacterales</taxon>
        <taxon>Rhodanobacteraceae</taxon>
        <taxon>Dyella</taxon>
    </lineage>
</organism>
<dbReference type="InterPro" id="IPR014937">
    <property type="entry name" value="DUF1810"/>
</dbReference>
<dbReference type="AlphaFoldDB" id="A0A432M822"/>
<dbReference type="InterPro" id="IPR036287">
    <property type="entry name" value="Rv1873-like_sf"/>
</dbReference>
<evidence type="ECO:0000313" key="2">
    <source>
        <dbReference type="Proteomes" id="UP000274358"/>
    </source>
</evidence>
<dbReference type="SUPFAM" id="SSF140736">
    <property type="entry name" value="Rv1873-like"/>
    <property type="match status" value="1"/>
</dbReference>
<dbReference type="Gene3D" id="1.25.40.380">
    <property type="entry name" value="Protein of unknown function DUF1810"/>
    <property type="match status" value="1"/>
</dbReference>
<comment type="caution">
    <text evidence="1">The sequence shown here is derived from an EMBL/GenBank/DDBJ whole genome shotgun (WGS) entry which is preliminary data.</text>
</comment>
<evidence type="ECO:0000313" key="1">
    <source>
        <dbReference type="EMBL" id="RUL77683.1"/>
    </source>
</evidence>
<name>A0A432M822_9GAMM</name>
<dbReference type="PIRSF" id="PIRSF008546">
    <property type="entry name" value="UCP008546"/>
    <property type="match status" value="1"/>
</dbReference>
<dbReference type="EMBL" id="RYYV01000004">
    <property type="protein sequence ID" value="RUL77683.1"/>
    <property type="molecule type" value="Genomic_DNA"/>
</dbReference>
<dbReference type="Pfam" id="PF08837">
    <property type="entry name" value="DUF1810"/>
    <property type="match status" value="1"/>
</dbReference>
<sequence>MTDDPFHLQRFLDEQVAMYERVVAELRAGRKTSHWMWFIFPQIEGLGFSSTSRFFAIHSIEEARAYLRHPVLGLRLHECAELVIRIDGKSARQIFGSPDELKFRSCMTLFSKADPIDPVFQRALKKYFDGVDDPRTLERLRLH</sequence>
<protein>
    <submittedName>
        <fullName evidence="1">DUF1810 domain-containing protein</fullName>
    </submittedName>
</protein>
<dbReference type="RefSeq" id="WP_126684079.1">
    <property type="nucleotide sequence ID" value="NZ_RYYV01000004.1"/>
</dbReference>
<proteinExistence type="predicted"/>
<dbReference type="Proteomes" id="UP000274358">
    <property type="component" value="Unassembled WGS sequence"/>
</dbReference>